<accession>A0AAE0U5H5</accession>
<evidence type="ECO:0000256" key="2">
    <source>
        <dbReference type="SAM" id="SignalP"/>
    </source>
</evidence>
<feature type="chain" id="PRO_5042094705" evidence="2">
    <location>
        <begin position="19"/>
        <end position="401"/>
    </location>
</feature>
<feature type="compositionally biased region" description="Polar residues" evidence="1">
    <location>
        <begin position="218"/>
        <end position="235"/>
    </location>
</feature>
<dbReference type="EMBL" id="JAUTDP010000013">
    <property type="protein sequence ID" value="KAK3391360.1"/>
    <property type="molecule type" value="Genomic_DNA"/>
</dbReference>
<sequence length="401" mass="44092">MHLLTIILSFLLLPFTTAQASASTAFCPWCLTTIPDSIAQNPEFLYSSYCHAFVHQPILASDVSTQNKKTTAVHVAIMNNNMTELLSYGRMVYDGTSVASVDLPTKPTRCVPGVATVRWFKKEEMMGGEGGTLNPPEFMYSVQSERNYSPPQIVSAQYPNGWAHQAPQVQPTAFALSQYTTILETLVSKMLPSLLPSSFLLLISTLTTHASPVRPFSESDNAPSPANSSLPLNTARATETDWNSWSNLSERFCPWCEAGITSSSNNDDAPSPEEKVCRVVVHQPMASTAASTPLNRQFIDVAILNSKYEELLSYRRTGWGQQEDVWTSVPGVGEKMGVATVFVGERGVEVPPKILWQTDGKLSVTILPLAPSTEGSKWKVVKDVAPKKSYLVFHTWFFCGN</sequence>
<keyword evidence="4" id="KW-1185">Reference proteome</keyword>
<proteinExistence type="predicted"/>
<protein>
    <submittedName>
        <fullName evidence="3">Uncharacterized protein</fullName>
    </submittedName>
</protein>
<comment type="caution">
    <text evidence="3">The sequence shown here is derived from an EMBL/GenBank/DDBJ whole genome shotgun (WGS) entry which is preliminary data.</text>
</comment>
<gene>
    <name evidence="3" type="ORF">B0T20DRAFT_446385</name>
</gene>
<dbReference type="AlphaFoldDB" id="A0AAE0U5H5"/>
<evidence type="ECO:0000313" key="3">
    <source>
        <dbReference type="EMBL" id="KAK3391360.1"/>
    </source>
</evidence>
<keyword evidence="2" id="KW-0732">Signal</keyword>
<dbReference type="Proteomes" id="UP001281003">
    <property type="component" value="Unassembled WGS sequence"/>
</dbReference>
<evidence type="ECO:0000256" key="1">
    <source>
        <dbReference type="SAM" id="MobiDB-lite"/>
    </source>
</evidence>
<reference evidence="3" key="1">
    <citation type="journal article" date="2023" name="Mol. Phylogenet. Evol.">
        <title>Genome-scale phylogeny and comparative genomics of the fungal order Sordariales.</title>
        <authorList>
            <person name="Hensen N."/>
            <person name="Bonometti L."/>
            <person name="Westerberg I."/>
            <person name="Brannstrom I.O."/>
            <person name="Guillou S."/>
            <person name="Cros-Aarteil S."/>
            <person name="Calhoun S."/>
            <person name="Haridas S."/>
            <person name="Kuo A."/>
            <person name="Mondo S."/>
            <person name="Pangilinan J."/>
            <person name="Riley R."/>
            <person name="LaButti K."/>
            <person name="Andreopoulos B."/>
            <person name="Lipzen A."/>
            <person name="Chen C."/>
            <person name="Yan M."/>
            <person name="Daum C."/>
            <person name="Ng V."/>
            <person name="Clum A."/>
            <person name="Steindorff A."/>
            <person name="Ohm R.A."/>
            <person name="Martin F."/>
            <person name="Silar P."/>
            <person name="Natvig D.O."/>
            <person name="Lalanne C."/>
            <person name="Gautier V."/>
            <person name="Ament-Velasquez S.L."/>
            <person name="Kruys A."/>
            <person name="Hutchinson M.I."/>
            <person name="Powell A.J."/>
            <person name="Barry K."/>
            <person name="Miller A.N."/>
            <person name="Grigoriev I.V."/>
            <person name="Debuchy R."/>
            <person name="Gladieux P."/>
            <person name="Hiltunen Thoren M."/>
            <person name="Johannesson H."/>
        </authorList>
    </citation>
    <scope>NUCLEOTIDE SEQUENCE</scope>
    <source>
        <strain evidence="3">FGSC 1904</strain>
    </source>
</reference>
<reference evidence="3" key="2">
    <citation type="submission" date="2023-07" db="EMBL/GenBank/DDBJ databases">
        <authorList>
            <consortium name="Lawrence Berkeley National Laboratory"/>
            <person name="Haridas S."/>
            <person name="Hensen N."/>
            <person name="Bonometti L."/>
            <person name="Westerberg I."/>
            <person name="Brannstrom I.O."/>
            <person name="Guillou S."/>
            <person name="Cros-Aarteil S."/>
            <person name="Calhoun S."/>
            <person name="Kuo A."/>
            <person name="Mondo S."/>
            <person name="Pangilinan J."/>
            <person name="Riley R."/>
            <person name="LaButti K."/>
            <person name="Andreopoulos B."/>
            <person name="Lipzen A."/>
            <person name="Chen C."/>
            <person name="Yanf M."/>
            <person name="Daum C."/>
            <person name="Ng V."/>
            <person name="Clum A."/>
            <person name="Steindorff A."/>
            <person name="Ohm R."/>
            <person name="Martin F."/>
            <person name="Silar P."/>
            <person name="Natvig D."/>
            <person name="Lalanne C."/>
            <person name="Gautier V."/>
            <person name="Ament-velasquez S.L."/>
            <person name="Kruys A."/>
            <person name="Hutchinson M.I."/>
            <person name="Powell A.J."/>
            <person name="Barry K."/>
            <person name="Miller A.N."/>
            <person name="Grigoriev I.V."/>
            <person name="Debuchy R."/>
            <person name="Gladieux P."/>
            <person name="Thoren M.H."/>
            <person name="Johannesson H."/>
        </authorList>
    </citation>
    <scope>NUCLEOTIDE SEQUENCE</scope>
    <source>
        <strain evidence="3">FGSC 1904</strain>
    </source>
</reference>
<evidence type="ECO:0000313" key="4">
    <source>
        <dbReference type="Proteomes" id="UP001281003"/>
    </source>
</evidence>
<organism evidence="3 4">
    <name type="scientific">Sordaria brevicollis</name>
    <dbReference type="NCBI Taxonomy" id="83679"/>
    <lineage>
        <taxon>Eukaryota</taxon>
        <taxon>Fungi</taxon>
        <taxon>Dikarya</taxon>
        <taxon>Ascomycota</taxon>
        <taxon>Pezizomycotina</taxon>
        <taxon>Sordariomycetes</taxon>
        <taxon>Sordariomycetidae</taxon>
        <taxon>Sordariales</taxon>
        <taxon>Sordariaceae</taxon>
        <taxon>Sordaria</taxon>
    </lineage>
</organism>
<name>A0AAE0U5H5_SORBR</name>
<feature type="region of interest" description="Disordered" evidence="1">
    <location>
        <begin position="214"/>
        <end position="235"/>
    </location>
</feature>
<feature type="signal peptide" evidence="2">
    <location>
        <begin position="1"/>
        <end position="18"/>
    </location>
</feature>